<evidence type="ECO:0000313" key="11">
    <source>
        <dbReference type="EMBL" id="NLR74926.1"/>
    </source>
</evidence>
<keyword evidence="4" id="KW-0862">Zinc</keyword>
<dbReference type="InterPro" id="IPR007863">
    <property type="entry name" value="Peptidase_M16_C"/>
</dbReference>
<feature type="domain" description="Peptidase M16 C-terminal" evidence="10">
    <location>
        <begin position="698"/>
        <end position="863"/>
    </location>
</feature>
<feature type="chain" id="PRO_5032592166" evidence="8">
    <location>
        <begin position="24"/>
        <end position="934"/>
    </location>
</feature>
<dbReference type="PROSITE" id="PS51257">
    <property type="entry name" value="PROKAR_LIPOPROTEIN"/>
    <property type="match status" value="1"/>
</dbReference>
<dbReference type="RefSeq" id="WP_205881923.1">
    <property type="nucleotide sequence ID" value="NZ_JABAIM010000001.1"/>
</dbReference>
<proteinExistence type="inferred from homology"/>
<keyword evidence="3" id="KW-0378">Hydrolase</keyword>
<organism evidence="11 12">
    <name type="scientific">Leeia aquatica</name>
    <dbReference type="NCBI Taxonomy" id="2725557"/>
    <lineage>
        <taxon>Bacteria</taxon>
        <taxon>Pseudomonadati</taxon>
        <taxon>Pseudomonadota</taxon>
        <taxon>Betaproteobacteria</taxon>
        <taxon>Neisseriales</taxon>
        <taxon>Leeiaceae</taxon>
        <taxon>Leeia</taxon>
    </lineage>
</organism>
<keyword evidence="2" id="KW-0645">Protease</keyword>
<evidence type="ECO:0000256" key="4">
    <source>
        <dbReference type="ARBA" id="ARBA00022833"/>
    </source>
</evidence>
<keyword evidence="8" id="KW-0732">Signal</keyword>
<dbReference type="Proteomes" id="UP000587991">
    <property type="component" value="Unassembled WGS sequence"/>
</dbReference>
<dbReference type="Pfam" id="PF05193">
    <property type="entry name" value="Peptidase_M16_C"/>
    <property type="match status" value="2"/>
</dbReference>
<keyword evidence="5" id="KW-0482">Metalloprotease</keyword>
<dbReference type="InterPro" id="IPR011765">
    <property type="entry name" value="Pept_M16_N"/>
</dbReference>
<evidence type="ECO:0000259" key="9">
    <source>
        <dbReference type="Pfam" id="PF00675"/>
    </source>
</evidence>
<dbReference type="PANTHER" id="PTHR43690:SF17">
    <property type="entry name" value="PROTEIN YHJJ"/>
    <property type="match status" value="1"/>
</dbReference>
<evidence type="ECO:0000256" key="5">
    <source>
        <dbReference type="ARBA" id="ARBA00023049"/>
    </source>
</evidence>
<dbReference type="AlphaFoldDB" id="A0A847SBM6"/>
<feature type="coiled-coil region" evidence="6">
    <location>
        <begin position="832"/>
        <end position="883"/>
    </location>
</feature>
<feature type="domain" description="Peptidase M16 C-terminal" evidence="10">
    <location>
        <begin position="209"/>
        <end position="385"/>
    </location>
</feature>
<accession>A0A847SBM6</accession>
<keyword evidence="6" id="KW-0175">Coiled coil</keyword>
<evidence type="ECO:0000313" key="12">
    <source>
        <dbReference type="Proteomes" id="UP000587991"/>
    </source>
</evidence>
<feature type="signal peptide" evidence="8">
    <location>
        <begin position="1"/>
        <end position="23"/>
    </location>
</feature>
<dbReference type="PANTHER" id="PTHR43690">
    <property type="entry name" value="NARDILYSIN"/>
    <property type="match status" value="1"/>
</dbReference>
<evidence type="ECO:0000256" key="1">
    <source>
        <dbReference type="ARBA" id="ARBA00007261"/>
    </source>
</evidence>
<evidence type="ECO:0000256" key="7">
    <source>
        <dbReference type="SAM" id="MobiDB-lite"/>
    </source>
</evidence>
<dbReference type="GO" id="GO:0006508">
    <property type="term" value="P:proteolysis"/>
    <property type="evidence" value="ECO:0007669"/>
    <property type="project" value="UniProtKB-KW"/>
</dbReference>
<feature type="domain" description="Peptidase M16 N-terminal" evidence="9">
    <location>
        <begin position="54"/>
        <end position="170"/>
    </location>
</feature>
<dbReference type="GO" id="GO:0046872">
    <property type="term" value="F:metal ion binding"/>
    <property type="evidence" value="ECO:0007669"/>
    <property type="project" value="InterPro"/>
</dbReference>
<evidence type="ECO:0000256" key="6">
    <source>
        <dbReference type="SAM" id="Coils"/>
    </source>
</evidence>
<gene>
    <name evidence="11" type="ORF">HF682_07125</name>
</gene>
<keyword evidence="12" id="KW-1185">Reference proteome</keyword>
<comment type="caution">
    <text evidence="11">The sequence shown here is derived from an EMBL/GenBank/DDBJ whole genome shotgun (WGS) entry which is preliminary data.</text>
</comment>
<dbReference type="GO" id="GO:0008237">
    <property type="term" value="F:metallopeptidase activity"/>
    <property type="evidence" value="ECO:0007669"/>
    <property type="project" value="UniProtKB-KW"/>
</dbReference>
<comment type="similarity">
    <text evidence="1">Belongs to the peptidase M16 family.</text>
</comment>
<dbReference type="EMBL" id="JABAIM010000001">
    <property type="protein sequence ID" value="NLR74926.1"/>
    <property type="molecule type" value="Genomic_DNA"/>
</dbReference>
<dbReference type="InterPro" id="IPR011249">
    <property type="entry name" value="Metalloenz_LuxS/M16"/>
</dbReference>
<protein>
    <submittedName>
        <fullName evidence="11">Insulinase family protein</fullName>
    </submittedName>
</protein>
<evidence type="ECO:0000259" key="10">
    <source>
        <dbReference type="Pfam" id="PF05193"/>
    </source>
</evidence>
<dbReference type="Gene3D" id="3.30.830.10">
    <property type="entry name" value="Metalloenzyme, LuxS/M16 peptidase-like"/>
    <property type="match status" value="4"/>
</dbReference>
<feature type="region of interest" description="Disordered" evidence="7">
    <location>
        <begin position="487"/>
        <end position="509"/>
    </location>
</feature>
<name>A0A847SBM6_9NEIS</name>
<dbReference type="InterPro" id="IPR050626">
    <property type="entry name" value="Peptidase_M16"/>
</dbReference>
<evidence type="ECO:0000256" key="8">
    <source>
        <dbReference type="SAM" id="SignalP"/>
    </source>
</evidence>
<reference evidence="11 12" key="1">
    <citation type="submission" date="2020-04" db="EMBL/GenBank/DDBJ databases">
        <title>Draft genome of Leeia sp. IMCC25680.</title>
        <authorList>
            <person name="Song J."/>
            <person name="Cho J.-C."/>
        </authorList>
    </citation>
    <scope>NUCLEOTIDE SEQUENCE [LARGE SCALE GENOMIC DNA]</scope>
    <source>
        <strain evidence="11 12">IMCC25680</strain>
    </source>
</reference>
<dbReference type="SUPFAM" id="SSF63411">
    <property type="entry name" value="LuxS/MPP-like metallohydrolase"/>
    <property type="match status" value="3"/>
</dbReference>
<evidence type="ECO:0000256" key="2">
    <source>
        <dbReference type="ARBA" id="ARBA00022670"/>
    </source>
</evidence>
<dbReference type="Pfam" id="PF00675">
    <property type="entry name" value="Peptidase_M16"/>
    <property type="match status" value="1"/>
</dbReference>
<sequence>MKITLWKPLLGAALLVASCVAWADAASTPLVADSRVVQGTWSNGMRYMIRRNLVPRNKVELRLIVQSGSMQETEQQQGYAHLLEHLAFRHTRHFQQQDVASFIESLGMRIGPDTNAHTSFNETSYELSLPTTQPARFKQGLQLLADWAGGIQFDPEDARKEAAIVTEEWRLREHRDAQLAPLENLELAGSAYLQRKPIGKMEWVARADVAQLQAFYQQWYRPERMKVVAVGDIDPVELEAQLRPLMQAIPRSLEQKPFVAERIPDADKTRAVVMKVDQDSYYVGFSWVEPHSPERTAAEYRSNLLNYLHYHMLRNRLRAVGLRPNQAFQGVRGDTDPTLDGKVQRSLWAWPTSYDLGSAWESMRTELERVRQHGFTVQEWERAKAESRVILQSQLDDDEHLESSAVLERLLNDWNGDRTTLSPADEQGRVQALLQQDLLPEINALAKRLSQQQAIHWIRLGSNERYKAPDAERLLRIDARMAQERLSPFEPAPERPLSAPPGKPGTVVAEEADPEGAWVRWRFSNGAEALFYRTRDQGKQVSFAAGMFGGEAAVPRTLYAPATIIDRALNDSGAGAFRQGELDWVLATQTARLKYYVNPYDHGMQGQAQIQDLTNLLSLIHLRLTQPRFEEDETWGWLGMWIGRNRELSSRSDLQLQEDMMDKIWGGHYRKLMPSPGTVRQTGEDDFKFVARRLWGNPAALRFVFVADMDPEAIKPLLATWIGGLPQPDNWFKPETPDMLVAKGGFREIRQHSSDSQKQVSARKSDTTLYLTARAEVSEENLWLRRLVDDVLDRRLTKAIREDKALTYSVWVDSSLKQYEGFFAEAHFSGEASHAAEALREAERVIADLRTQGVTATELEEGRLRLLRQLAEEQQDNASLRSRALGRWLMGWPLRNRAALEAQIKAITLEQLNQRLKAWLAAEGMSVAQLNPRS</sequence>
<evidence type="ECO:0000256" key="3">
    <source>
        <dbReference type="ARBA" id="ARBA00022801"/>
    </source>
</evidence>